<protein>
    <submittedName>
        <fullName evidence="1">Jg25633 protein</fullName>
    </submittedName>
</protein>
<dbReference type="AlphaFoldDB" id="A0A8S4QJA4"/>
<dbReference type="EMBL" id="CAKXAJ010011292">
    <property type="protein sequence ID" value="CAH2212779.1"/>
    <property type="molecule type" value="Genomic_DNA"/>
</dbReference>
<accession>A0A8S4QJA4</accession>
<evidence type="ECO:0000313" key="2">
    <source>
        <dbReference type="Proteomes" id="UP000838756"/>
    </source>
</evidence>
<feature type="non-terminal residue" evidence="1">
    <location>
        <position position="128"/>
    </location>
</feature>
<evidence type="ECO:0000313" key="1">
    <source>
        <dbReference type="EMBL" id="CAH2212779.1"/>
    </source>
</evidence>
<dbReference type="Proteomes" id="UP000838756">
    <property type="component" value="Unassembled WGS sequence"/>
</dbReference>
<sequence>MVQKLSLRRYTVDVDSSVLGAACDGYEHRYMAVREQTHDPELFTPNIDDLCDTVEQLNSSSAAHTARLDPLKEFTLPHRDLRYDEAIEMFKTEYNRQYADGAEEALRKNLLLQHMRFTSAGNREGATF</sequence>
<comment type="caution">
    <text evidence="1">The sequence shown here is derived from an EMBL/GenBank/DDBJ whole genome shotgun (WGS) entry which is preliminary data.</text>
</comment>
<reference evidence="1" key="1">
    <citation type="submission" date="2022-03" db="EMBL/GenBank/DDBJ databases">
        <authorList>
            <person name="Lindestad O."/>
        </authorList>
    </citation>
    <scope>NUCLEOTIDE SEQUENCE</scope>
</reference>
<dbReference type="OrthoDB" id="65740at2759"/>
<proteinExistence type="predicted"/>
<gene>
    <name evidence="1" type="primary">jg25633</name>
    <name evidence="1" type="ORF">PAEG_LOCUS3513</name>
</gene>
<name>A0A8S4QJA4_9NEOP</name>
<keyword evidence="2" id="KW-1185">Reference proteome</keyword>
<organism evidence="1 2">
    <name type="scientific">Pararge aegeria aegeria</name>
    <dbReference type="NCBI Taxonomy" id="348720"/>
    <lineage>
        <taxon>Eukaryota</taxon>
        <taxon>Metazoa</taxon>
        <taxon>Ecdysozoa</taxon>
        <taxon>Arthropoda</taxon>
        <taxon>Hexapoda</taxon>
        <taxon>Insecta</taxon>
        <taxon>Pterygota</taxon>
        <taxon>Neoptera</taxon>
        <taxon>Endopterygota</taxon>
        <taxon>Lepidoptera</taxon>
        <taxon>Glossata</taxon>
        <taxon>Ditrysia</taxon>
        <taxon>Papilionoidea</taxon>
        <taxon>Nymphalidae</taxon>
        <taxon>Satyrinae</taxon>
        <taxon>Satyrini</taxon>
        <taxon>Parargina</taxon>
        <taxon>Pararge</taxon>
    </lineage>
</organism>